<dbReference type="Proteomes" id="UP001190700">
    <property type="component" value="Unassembled WGS sequence"/>
</dbReference>
<feature type="domain" description="AAA+ ATPase" evidence="2">
    <location>
        <begin position="118"/>
        <end position="259"/>
    </location>
</feature>
<evidence type="ECO:0000256" key="1">
    <source>
        <dbReference type="SAM" id="Coils"/>
    </source>
</evidence>
<dbReference type="InterPro" id="IPR050513">
    <property type="entry name" value="RavA_ATPases"/>
</dbReference>
<proteinExistence type="predicted"/>
<protein>
    <recommendedName>
        <fullName evidence="2">AAA+ ATPase domain-containing protein</fullName>
    </recommendedName>
</protein>
<dbReference type="Gene3D" id="3.40.50.300">
    <property type="entry name" value="P-loop containing nucleotide triphosphate hydrolases"/>
    <property type="match status" value="1"/>
</dbReference>
<dbReference type="PANTHER" id="PTHR32204:SF0">
    <property type="entry name" value="ATPASE RAVA"/>
    <property type="match status" value="1"/>
</dbReference>
<dbReference type="InterPro" id="IPR041538">
    <property type="entry name" value="RavA-like_AAA_lid"/>
</dbReference>
<dbReference type="PANTHER" id="PTHR32204">
    <property type="entry name" value="ATPASE RAVA"/>
    <property type="match status" value="1"/>
</dbReference>
<dbReference type="SUPFAM" id="SSF52540">
    <property type="entry name" value="P-loop containing nucleoside triphosphate hydrolases"/>
    <property type="match status" value="1"/>
</dbReference>
<dbReference type="Pfam" id="PF17868">
    <property type="entry name" value="AAA_lid_8"/>
    <property type="match status" value="1"/>
</dbReference>
<sequence length="674" mass="74402">MEVIQNIFAAYDSADEANLAIQTLLTRVAEECELQANSEEKAREQVLSDCELFTGQVKLEDETRLGRAASLIGPEIDSAPSEPIVHIRSLFERLVAKMAEGLVEREEQVRLILLAMLSGEHLLMLGPPGTGKSEAGRRLSGIVDKASYFERLLTKFSTPEELFGPLSIRKLEEDKYERQVTGYLPSATIAFIDEIFKANSAILNSLLTIMNEKLFHNGNQPQKVNLMTVIGASNELPESSELDALFDRFLFRLHVTPVTRQGFQHMLRNVWQVGKGNPSVAAVGSEAVQAENVLSQKLIRAVQEAAREHVYLGPEVAALLQKVRIQLQEMKGDPVYVSDRRWRKLAGMLKVAALTDGRPFVLPEDLLLLEHCLWTKPEEAKPIAAIIWKVVNEAISSECFVRTETAALHRVARVGEVLADAKACEVIEALRVKKELIMQQVSLQLRASRSPASGAAEEQHLWLRDSEHYAHIKSGKDAAGDSMQQLEALLQKVEKLRQAASNGVPIPSLEMKGAQSQSVDGEGFHEISIFGGDKKTCGYGCGKKKVPKGISTDPRAALLNNQASSWRPEDDKAWLMVVADPGTALHRLELQFPEADGDKKFFGWTLEAEIFWSESRDGKLKQEQDVIFGPVAPNARATLLALPPSCTAHRIKVRFKTLKAPALGCDSKLGSAGM</sequence>
<dbReference type="InterPro" id="IPR003593">
    <property type="entry name" value="AAA+_ATPase"/>
</dbReference>
<dbReference type="InterPro" id="IPR027417">
    <property type="entry name" value="P-loop_NTPase"/>
</dbReference>
<evidence type="ECO:0000313" key="3">
    <source>
        <dbReference type="EMBL" id="KAK3274656.1"/>
    </source>
</evidence>
<dbReference type="PRINTS" id="PR00300">
    <property type="entry name" value="CLPPROTEASEA"/>
</dbReference>
<gene>
    <name evidence="3" type="ORF">CYMTET_17168</name>
</gene>
<dbReference type="SMART" id="SM00382">
    <property type="entry name" value="AAA"/>
    <property type="match status" value="1"/>
</dbReference>
<keyword evidence="1" id="KW-0175">Coiled coil</keyword>
<evidence type="ECO:0000259" key="2">
    <source>
        <dbReference type="SMART" id="SM00382"/>
    </source>
</evidence>
<feature type="coiled-coil region" evidence="1">
    <location>
        <begin position="476"/>
        <end position="503"/>
    </location>
</feature>
<comment type="caution">
    <text evidence="3">The sequence shown here is derived from an EMBL/GenBank/DDBJ whole genome shotgun (WGS) entry which is preliminary data.</text>
</comment>
<accession>A0AAE0GC14</accession>
<organism evidence="3 4">
    <name type="scientific">Cymbomonas tetramitiformis</name>
    <dbReference type="NCBI Taxonomy" id="36881"/>
    <lineage>
        <taxon>Eukaryota</taxon>
        <taxon>Viridiplantae</taxon>
        <taxon>Chlorophyta</taxon>
        <taxon>Pyramimonadophyceae</taxon>
        <taxon>Pyramimonadales</taxon>
        <taxon>Pyramimonadaceae</taxon>
        <taxon>Cymbomonas</taxon>
    </lineage>
</organism>
<dbReference type="EMBL" id="LGRX02007601">
    <property type="protein sequence ID" value="KAK3274656.1"/>
    <property type="molecule type" value="Genomic_DNA"/>
</dbReference>
<name>A0AAE0GC14_9CHLO</name>
<dbReference type="GO" id="GO:0005524">
    <property type="term" value="F:ATP binding"/>
    <property type="evidence" value="ECO:0007669"/>
    <property type="project" value="InterPro"/>
</dbReference>
<dbReference type="InterPro" id="IPR045427">
    <property type="entry name" value="MoxR"/>
</dbReference>
<dbReference type="Pfam" id="PF20030">
    <property type="entry name" value="bpMoxR"/>
    <property type="match status" value="1"/>
</dbReference>
<reference evidence="3 4" key="1">
    <citation type="journal article" date="2015" name="Genome Biol. Evol.">
        <title>Comparative Genomics of a Bacterivorous Green Alga Reveals Evolutionary Causalities and Consequences of Phago-Mixotrophic Mode of Nutrition.</title>
        <authorList>
            <person name="Burns J.A."/>
            <person name="Paasch A."/>
            <person name="Narechania A."/>
            <person name="Kim E."/>
        </authorList>
    </citation>
    <scope>NUCLEOTIDE SEQUENCE [LARGE SCALE GENOMIC DNA]</scope>
    <source>
        <strain evidence="3 4">PLY_AMNH</strain>
    </source>
</reference>
<dbReference type="InterPro" id="IPR001270">
    <property type="entry name" value="ClpA/B"/>
</dbReference>
<dbReference type="CDD" id="cd00009">
    <property type="entry name" value="AAA"/>
    <property type="match status" value="1"/>
</dbReference>
<keyword evidence="4" id="KW-1185">Reference proteome</keyword>
<evidence type="ECO:0000313" key="4">
    <source>
        <dbReference type="Proteomes" id="UP001190700"/>
    </source>
</evidence>
<dbReference type="AlphaFoldDB" id="A0AAE0GC14"/>